<organism evidence="1 2">
    <name type="scientific">Homo sapiens</name>
    <name type="common">Human</name>
    <dbReference type="NCBI Taxonomy" id="9606"/>
    <lineage>
        <taxon>Eukaryota</taxon>
        <taxon>Metazoa</taxon>
        <taxon>Chordata</taxon>
        <taxon>Craniata</taxon>
        <taxon>Vertebrata</taxon>
        <taxon>Euteleostomi</taxon>
        <taxon>Mammalia</taxon>
        <taxon>Eutheria</taxon>
        <taxon>Euarchontoglires</taxon>
        <taxon>Primates</taxon>
        <taxon>Haplorrhini</taxon>
        <taxon>Catarrhini</taxon>
        <taxon>Hominidae</taxon>
        <taxon>Homo</taxon>
    </lineage>
</organism>
<dbReference type="EMBL" id="AC073932">
    <property type="status" value="NOT_ANNOTATED_CDS"/>
    <property type="molecule type" value="Genomic_DNA"/>
</dbReference>
<name>A0A8V8TPU5_HUMAN</name>
<protein>
    <submittedName>
        <fullName evidence="1">Caspase 3</fullName>
    </submittedName>
</protein>
<keyword evidence="3 4" id="KW-1267">Proteomics identification</keyword>
<reference evidence="1 2" key="1">
    <citation type="journal article" date="2001" name="Nature">
        <title>Initial sequencing and analysis of the human genome.</title>
        <authorList>
            <consortium name="International Human Genome Sequencing Consortium"/>
            <person name="Lander E.S."/>
            <person name="Linton L.M."/>
            <person name="Birren B."/>
            <person name="Nusbaum C."/>
            <person name="Zody M.C."/>
            <person name="Baldwin J."/>
            <person name="Devon K."/>
            <person name="Dewar K."/>
            <person name="Doyle M."/>
            <person name="FitzHugh W."/>
            <person name="Funke R."/>
            <person name="Gage D."/>
            <person name="Harris K."/>
            <person name="Heaford A."/>
            <person name="Howland J."/>
            <person name="Kann L."/>
            <person name="Lehoczky J."/>
            <person name="LeVine R."/>
            <person name="McEwan P."/>
            <person name="McKernan K."/>
            <person name="Meldrim J."/>
            <person name="Mesirov J.P."/>
            <person name="Miranda C."/>
            <person name="Morris W."/>
            <person name="Naylor J."/>
            <person name="Raymond C."/>
            <person name="Rosetti M."/>
            <person name="Santos R."/>
            <person name="Sheridan A."/>
            <person name="Sougnez C."/>
            <person name="Stange-Thomann N."/>
            <person name="Stojanovic N."/>
            <person name="Subramanian A."/>
            <person name="Wyman D."/>
            <person name="Rogers J."/>
            <person name="Sulston J."/>
            <person name="Ainscough R."/>
            <person name="Beck S."/>
            <person name="Bentley D."/>
            <person name="Burton J."/>
            <person name="Clee C."/>
            <person name="Carter N."/>
            <person name="Coulson A."/>
            <person name="Deadman R."/>
            <person name="Deloukas P."/>
            <person name="Dunham A."/>
            <person name="Dunham I."/>
            <person name="Durbin R."/>
            <person name="French L."/>
            <person name="Grafham D."/>
            <person name="Gregory S."/>
            <person name="Hubbard T."/>
            <person name="Humphray S."/>
            <person name="Hunt A."/>
            <person name="Jones M."/>
            <person name="Lloyd C."/>
            <person name="McMurray A."/>
            <person name="Matthews L."/>
            <person name="Mercer S."/>
            <person name="Milne S."/>
            <person name="Mullikin J.C."/>
            <person name="Mungall A."/>
            <person name="Plumb R."/>
            <person name="Ross M."/>
            <person name="Shownkeen R."/>
            <person name="Sims S."/>
            <person name="Waterston R.H."/>
            <person name="Wilson R.K."/>
            <person name="Hillier L.W."/>
            <person name="McPherson J.D."/>
            <person name="Marra M.A."/>
            <person name="Mardis E.R."/>
            <person name="Fulton L.A."/>
            <person name="Chinwalla A.T."/>
            <person name="Pepin K.H."/>
            <person name="Gish W.R."/>
            <person name="Chissoe S.L."/>
            <person name="Wendl M.C."/>
            <person name="Delehaunty K.D."/>
            <person name="Miner T.L."/>
            <person name="Delehaunty A."/>
            <person name="Kramer J.B."/>
            <person name="Cook L.L."/>
            <person name="Fulton R.S."/>
            <person name="Johnson D.L."/>
            <person name="Minx P.J."/>
            <person name="Clifton S.W."/>
            <person name="Hawkins T."/>
            <person name="Branscomb E."/>
            <person name="Predki P."/>
            <person name="Richardson P."/>
            <person name="Wenning S."/>
            <person name="Slezak T."/>
            <person name="Doggett N."/>
            <person name="Cheng J.F."/>
            <person name="Olsen A."/>
            <person name="Lucas S."/>
            <person name="Elkin C."/>
            <person name="Uberbacher E."/>
            <person name="Frazier M."/>
            <person name="Gibbs R.A."/>
            <person name="Muzny D.M."/>
            <person name="Scherer S.E."/>
            <person name="Bouck J.B."/>
            <person name="Sodergren E.J."/>
            <person name="Worley K.C."/>
            <person name="Rives C.M."/>
            <person name="Gorrell J.H."/>
            <person name="Metzker M.L."/>
            <person name="Naylor S.L."/>
            <person name="Kucherlapati R.S."/>
            <person name="Nelson D.L."/>
            <person name="Weinstock G.M."/>
            <person name="Sakaki Y."/>
            <person name="Fujiyama A."/>
            <person name="Hattori M."/>
            <person name="Yada T."/>
            <person name="Toyoda A."/>
            <person name="Itoh T."/>
            <person name="Kawagoe C."/>
            <person name="Watanabe H."/>
            <person name="Totoki Y."/>
            <person name="Taylor T."/>
            <person name="Weissenbach J."/>
            <person name="Heilig R."/>
            <person name="Saurin W."/>
            <person name="Artiguenave F."/>
            <person name="Brottier P."/>
            <person name="Bruls T."/>
            <person name="Pelletier E."/>
            <person name="Robert C."/>
            <person name="Wincker P."/>
            <person name="Smith D.R."/>
            <person name="Doucette-Stamm L."/>
            <person name="Rubenfield M."/>
            <person name="Weinstock K."/>
            <person name="Lee H.M."/>
            <person name="Dubois J."/>
            <person name="Rosenthal A."/>
            <person name="Platzer M."/>
            <person name="Nyakatura G."/>
            <person name="Taudien S."/>
            <person name="Rump A."/>
            <person name="Yang H."/>
            <person name="Yu J."/>
            <person name="Wang J."/>
            <person name="Huang G."/>
            <person name="Gu J."/>
            <person name="Hood L."/>
            <person name="Rowen L."/>
            <person name="Madan A."/>
            <person name="Qin S."/>
            <person name="Davis R.W."/>
            <person name="Federspiel N.A."/>
            <person name="Abola A.P."/>
            <person name="Proctor M.J."/>
            <person name="Myers R.M."/>
            <person name="Schmutz J."/>
            <person name="Dickson M."/>
            <person name="Grimwood J."/>
            <person name="Cox D.R."/>
            <person name="Olson M.V."/>
            <person name="Kaul R."/>
            <person name="Raymond C."/>
            <person name="Shimizu N."/>
            <person name="Kawasaki K."/>
            <person name="Minoshima S."/>
            <person name="Evans G.A."/>
            <person name="Athanasiou M."/>
            <person name="Schultz R."/>
            <person name="Roe B.A."/>
            <person name="Chen F."/>
            <person name="Pan H."/>
            <person name="Ramser J."/>
            <person name="Lehrach H."/>
            <person name="Reinhardt R."/>
            <person name="McCombie W.R."/>
            <person name="de la Bastide M."/>
            <person name="Dedhia N."/>
            <person name="Blocker H."/>
            <person name="Hornischer K."/>
            <person name="Nordsiek G."/>
            <person name="Agarwala R."/>
            <person name="Aravind L."/>
            <person name="Bailey J.A."/>
            <person name="Bateman A."/>
            <person name="Batzoglou S."/>
            <person name="Birney E."/>
            <person name="Bork P."/>
            <person name="Brown D.G."/>
            <person name="Burge C.B."/>
            <person name="Cerutti L."/>
            <person name="Chen H.C."/>
            <person name="Church D."/>
            <person name="Clamp M."/>
            <person name="Copley R.R."/>
            <person name="Doerks T."/>
            <person name="Eddy S.R."/>
            <person name="Eichler E.E."/>
            <person name="Furey T.S."/>
            <person name="Galagan J."/>
            <person name="Gilbert J.G."/>
            <person name="Harmon C."/>
            <person name="Hayashizaki Y."/>
            <person name="Haussler D."/>
            <person name="Hermjakob H."/>
            <person name="Hokamp K."/>
            <person name="Jang W."/>
            <person name="Johnson L.S."/>
            <person name="Jones T.A."/>
            <person name="Kasif S."/>
            <person name="Kaspryzk A."/>
            <person name="Kennedy S."/>
            <person name="Kent W.J."/>
            <person name="Kitts P."/>
            <person name="Koonin E.V."/>
            <person name="Korf I."/>
            <person name="Kulp D."/>
            <person name="Lancet D."/>
            <person name="Lowe T.M."/>
            <person name="McLysaght A."/>
            <person name="Mikkelsen T."/>
            <person name="Moran J.V."/>
            <person name="Mulder N."/>
            <person name="Pollara V.J."/>
            <person name="Ponting C.P."/>
            <person name="Schuler G."/>
            <person name="Schultz J."/>
            <person name="Slater G."/>
            <person name="Smit A.F."/>
            <person name="Stupka E."/>
            <person name="Szustakowski J."/>
            <person name="Thierry-Mieg D."/>
            <person name="Thierry-Mieg J."/>
            <person name="Wagner L."/>
            <person name="Wallis J."/>
            <person name="Wheeler R."/>
            <person name="Williams A."/>
            <person name="Wolf Y.I."/>
            <person name="Wolfe K.H."/>
            <person name="Yang S.P."/>
            <person name="Yeh R.F."/>
            <person name="Collins F."/>
            <person name="Guyer M.S."/>
            <person name="Peterson J."/>
            <person name="Felsenfeld A."/>
            <person name="Wetterstrand K.A."/>
            <person name="Patrinos A."/>
            <person name="Morgan M.J."/>
            <person name="de Jong P."/>
            <person name="Catanese J.J."/>
            <person name="Osoegawa K."/>
            <person name="Shizuya H."/>
            <person name="Choi S."/>
            <person name="Chen Y.J."/>
        </authorList>
    </citation>
    <scope>NUCLEOTIDE SEQUENCE [LARGE SCALE GENOMIC DNA]</scope>
</reference>
<gene>
    <name evidence="1" type="primary">CASP3</name>
</gene>
<reference evidence="1 2" key="3">
    <citation type="journal article" date="2005" name="Nature">
        <title>Generation and annotation of the DNA sequences of human chromosomes 2 and 4.</title>
        <authorList>
            <person name="Hillier L.W."/>
            <person name="Graves T.A."/>
            <person name="Fulton R.S."/>
            <person name="Fulton L.A."/>
            <person name="Pepin K.H."/>
            <person name="Minx P."/>
            <person name="Wagner-McPherson C."/>
            <person name="Layman D."/>
            <person name="Wylie K."/>
            <person name="Sekhon M."/>
            <person name="Becker M.C."/>
            <person name="Fewell G.A."/>
            <person name="Delehaunty K.D."/>
            <person name="Miner T.L."/>
            <person name="Nash W.E."/>
            <person name="Kremitzki C."/>
            <person name="Oddy L."/>
            <person name="Du H."/>
            <person name="Sun H."/>
            <person name="Bradshaw-Cordum H."/>
            <person name="Ali J."/>
            <person name="Carter J."/>
            <person name="Cordes M."/>
            <person name="Harris A."/>
            <person name="Isak A."/>
            <person name="van Brunt A."/>
            <person name="Nguyen C."/>
            <person name="Du F."/>
            <person name="Courtney L."/>
            <person name="Kalicki J."/>
            <person name="Ozersky P."/>
            <person name="Abbott S."/>
            <person name="Armstrong J."/>
            <person name="Belter E.A."/>
            <person name="Caruso L."/>
            <person name="Cedroni M."/>
            <person name="Cotton M."/>
            <person name="Davidson T."/>
            <person name="Desai A."/>
            <person name="Elliott G."/>
            <person name="Erb T."/>
            <person name="Fronick C."/>
            <person name="Gaige T."/>
            <person name="Haakenson W."/>
            <person name="Haglund K."/>
            <person name="Holmes A."/>
            <person name="Harkins R."/>
            <person name="Kim K."/>
            <person name="Kruchowski S.S."/>
            <person name="Strong C.M."/>
            <person name="Grewal N."/>
            <person name="Goyea E."/>
            <person name="Hou S."/>
            <person name="Levy A."/>
            <person name="Martinka S."/>
            <person name="Mead K."/>
            <person name="McLellan M.D."/>
            <person name="Meyer R."/>
            <person name="Randall-Maher J."/>
            <person name="Tomlinson C."/>
            <person name="Dauphin-Kohlberg S."/>
            <person name="Kozlowicz-Reilly A."/>
            <person name="Shah N."/>
            <person name="Swearengen-Shahid S."/>
            <person name="Snider J."/>
            <person name="Strong J.T."/>
            <person name="Thompson J."/>
            <person name="Yoakum M."/>
            <person name="Leonard S."/>
            <person name="Pearman C."/>
            <person name="Trani L."/>
            <person name="Radionenko M."/>
            <person name="Waligorski J.E."/>
            <person name="Wang C."/>
            <person name="Rock S.M."/>
            <person name="Tin-Wollam A.M."/>
            <person name="Maupin R."/>
            <person name="Latreille P."/>
            <person name="Wendl M.C."/>
            <person name="Yang S.P."/>
            <person name="Pohl C."/>
            <person name="Wallis J.W."/>
            <person name="Spieth J."/>
            <person name="Bieri T.A."/>
            <person name="Berkowicz N."/>
            <person name="Nelson J.O."/>
            <person name="Osborne J."/>
            <person name="Ding L."/>
            <person name="Meyer R."/>
            <person name="Sabo A."/>
            <person name="Shotland Y."/>
            <person name="Sinha P."/>
            <person name="Wohldmann P.E."/>
            <person name="Cook L.L."/>
            <person name="Hickenbotham M.T."/>
            <person name="Eldred J."/>
            <person name="Williams D."/>
            <person name="Jones T.A."/>
            <person name="She X."/>
            <person name="Ciccarelli F.D."/>
            <person name="Izaurralde E."/>
            <person name="Taylor J."/>
            <person name="Schmutz J."/>
            <person name="Myers R.M."/>
            <person name="Cox D.R."/>
            <person name="Huang X."/>
            <person name="McPherson J.D."/>
            <person name="Mardis E.R."/>
            <person name="Clifton S.W."/>
            <person name="Warren W.C."/>
            <person name="Chinwalla A.T."/>
            <person name="Eddy S.R."/>
            <person name="Marra M.A."/>
            <person name="Ovcharenko I."/>
            <person name="Furey T.S."/>
            <person name="Miller W."/>
            <person name="Eichler E.E."/>
            <person name="Bork P."/>
            <person name="Suyama M."/>
            <person name="Torrents D."/>
            <person name="Waterston R.H."/>
            <person name="Wilson R.K."/>
        </authorList>
    </citation>
    <scope>NUCLEOTIDE SEQUENCE [LARGE SCALE GENOMIC DNA]</scope>
</reference>
<evidence type="ECO:0007829" key="3">
    <source>
        <dbReference type="PeptideAtlas" id="A0A8V8TPU5"/>
    </source>
</evidence>
<reference evidence="1" key="5">
    <citation type="submission" date="2025-09" db="UniProtKB">
        <authorList>
            <consortium name="Ensembl"/>
        </authorList>
    </citation>
    <scope>IDENTIFICATION</scope>
</reference>
<reference evidence="1 2" key="2">
    <citation type="journal article" date="2004" name="Nature">
        <title>Finishing the euchromatic sequence of the human genome.</title>
        <authorList>
            <consortium name="International Human Genome Sequencing Consortium"/>
        </authorList>
    </citation>
    <scope>NUCLEOTIDE SEQUENCE [LARGE SCALE GENOMIC DNA]</scope>
</reference>
<reference evidence="1" key="4">
    <citation type="submission" date="2025-08" db="UniProtKB">
        <authorList>
            <consortium name="Ensembl"/>
        </authorList>
    </citation>
    <scope>IDENTIFICATION</scope>
</reference>
<sequence length="41" mass="4768">MENTENSVDSKSIKNLEPNDISVWYRCRCSKPQGNIQKLEI</sequence>
<dbReference type="Ensembl" id="ENST00000700104.1">
    <property type="protein sequence ID" value="ENSP00000514799.1"/>
    <property type="gene ID" value="ENSG00000164305.20"/>
</dbReference>
<evidence type="ECO:0000313" key="2">
    <source>
        <dbReference type="Proteomes" id="UP000005640"/>
    </source>
</evidence>
<dbReference type="OrthoDB" id="6116485at2759"/>
<evidence type="ECO:0000313" key="1">
    <source>
        <dbReference type="Ensembl" id="ENSP00000514799.1"/>
    </source>
</evidence>
<proteinExistence type="evidence at protein level"/>
<dbReference type="Proteomes" id="UP000005640">
    <property type="component" value="Chromosome 4"/>
</dbReference>
<evidence type="ECO:0007829" key="4">
    <source>
        <dbReference type="ProteomicsDB" id="A0A8V8TPU5"/>
    </source>
</evidence>
<dbReference type="Ensembl" id="ENST00000700104.1">
    <property type="protein sequence ID" value="ENSP00000514799.1"/>
    <property type="gene ID" value="ENSG00000164305.21"/>
</dbReference>
<accession>A0A8V8TPU5</accession>
<dbReference type="AlphaFoldDB" id="A0A8V8TPU5"/>
<dbReference type="GeneTree" id="ENSGT00940000153232"/>
<keyword evidence="2" id="KW-1185">Reference proteome</keyword>
<dbReference type="HGNC" id="HGNC:1504">
    <property type="gene designation" value="CASP3"/>
</dbReference>
<dbReference type="OpenTargets" id="ENSG00000164305"/>
<dbReference type="EMBL" id="AC079257">
    <property type="status" value="NOT_ANNOTATED_CDS"/>
    <property type="molecule type" value="Genomic_DNA"/>
</dbReference>